<protein>
    <submittedName>
        <fullName evidence="1">Uncharacterized protein</fullName>
    </submittedName>
</protein>
<reference evidence="1" key="1">
    <citation type="journal article" date="2022" name="bioRxiv">
        <title>Population genetic analysis of Ophidiomyces ophidiicola, the causative agent of snake fungal disease, indicates recent introductions to the USA.</title>
        <authorList>
            <person name="Ladner J.T."/>
            <person name="Palmer J.M."/>
            <person name="Ettinger C.L."/>
            <person name="Stajich J.E."/>
            <person name="Farrell T.M."/>
            <person name="Glorioso B.M."/>
            <person name="Lawson B."/>
            <person name="Price S.J."/>
            <person name="Stengle A.G."/>
            <person name="Grear D.A."/>
            <person name="Lorch J.M."/>
        </authorList>
    </citation>
    <scope>NUCLEOTIDE SEQUENCE</scope>
    <source>
        <strain evidence="1">NWHC 24266-5</strain>
    </source>
</reference>
<name>A0ACB8UMR4_9EURO</name>
<organism evidence="1">
    <name type="scientific">Ophidiomyces ophidiicola</name>
    <dbReference type="NCBI Taxonomy" id="1387563"/>
    <lineage>
        <taxon>Eukaryota</taxon>
        <taxon>Fungi</taxon>
        <taxon>Dikarya</taxon>
        <taxon>Ascomycota</taxon>
        <taxon>Pezizomycotina</taxon>
        <taxon>Eurotiomycetes</taxon>
        <taxon>Eurotiomycetidae</taxon>
        <taxon>Onygenales</taxon>
        <taxon>Onygenaceae</taxon>
        <taxon>Ophidiomyces</taxon>
    </lineage>
</organism>
<sequence length="428" mass="47425">MTGRLSPAANLLRNSRLFALPPPLSAPAPRISPSSVAESDTATLPHPVRPSIISPPSSLARGDWGLKRSLPKKSTSDSALFPVVRINQLDTYEHITDFDSANDHTISLKKWQELSLPLSTVLDTGISASTGGGRHSSVFESTADNTYETKLSDDAHSKRFRFKGPWLAGQTEIEFNAFLKTVRRQKPEFLRQLRQILTERKALEMRKASLDRGEPIEDNKLPHELNDEEFELALRLLRSKPEVLGPEIYKFLDLATPPSIPNRYLKEHYWAAGPSNISSVEYATSGPPMTHPSAGLSYLRTKAHMDNHPVVGPLQDPKPVQARVLSVKRTFKLRTFVGVGGFVTEDSKSQGLRQGKGLMAFDPDAIGGMKYWVKAERACIRPDGRLELRLVRATETSKALFGANEPEPSVSLPENLFPLSKTVPTLDH</sequence>
<evidence type="ECO:0000313" key="1">
    <source>
        <dbReference type="EMBL" id="KAI2381859.1"/>
    </source>
</evidence>
<accession>A0ACB8UMR4</accession>
<comment type="caution">
    <text evidence="1">The sequence shown here is derived from an EMBL/GenBank/DDBJ whole genome shotgun (WGS) entry which is preliminary data.</text>
</comment>
<dbReference type="EMBL" id="JALBCA010000162">
    <property type="protein sequence ID" value="KAI2381859.1"/>
    <property type="molecule type" value="Genomic_DNA"/>
</dbReference>
<proteinExistence type="predicted"/>
<gene>
    <name evidence="1" type="ORF">LOY88_006527</name>
</gene>